<sequence length="223" mass="23707">MGQLALGRALALALAAICGCSEGTGFAAGGVHPGIIRGYRRRRNKKMQLFLILISVYSKLTARTPKTLFSTGISSESAGAKGKQSSARRLLCSCCLQDLVIFLAAYSVSVLCSASAAPKEGGPSRAMSKPCVCLLCLLCLFCLCSSSRAEIQIHPDDLQYQDEKTKAKTIANSSQTICIGCLSLCLLHFSSLPSASLSRESRLCPCRNNVGTDSFSSIKQKIV</sequence>
<dbReference type="EMBL" id="JBBJBU010000001">
    <property type="protein sequence ID" value="KAK7208360.1"/>
    <property type="molecule type" value="Genomic_DNA"/>
</dbReference>
<evidence type="ECO:0000313" key="3">
    <source>
        <dbReference type="Proteomes" id="UP001498771"/>
    </source>
</evidence>
<gene>
    <name evidence="2" type="ORF">BZA70DRAFT_46699</name>
</gene>
<protein>
    <submittedName>
        <fullName evidence="2">Uncharacterized protein</fullName>
    </submittedName>
</protein>
<proteinExistence type="predicted"/>
<feature type="signal peptide" evidence="1">
    <location>
        <begin position="1"/>
        <end position="23"/>
    </location>
</feature>
<dbReference type="RefSeq" id="XP_064771393.1">
    <property type="nucleotide sequence ID" value="XM_064915138.1"/>
</dbReference>
<reference evidence="2 3" key="1">
    <citation type="submission" date="2024-03" db="EMBL/GenBank/DDBJ databases">
        <title>Genome-scale model development and genomic sequencing of the oleaginous clade Lipomyces.</title>
        <authorList>
            <consortium name="Lawrence Berkeley National Laboratory"/>
            <person name="Czajka J.J."/>
            <person name="Han Y."/>
            <person name="Kim J."/>
            <person name="Mondo S.J."/>
            <person name="Hofstad B.A."/>
            <person name="Robles A."/>
            <person name="Haridas S."/>
            <person name="Riley R."/>
            <person name="LaButti K."/>
            <person name="Pangilinan J."/>
            <person name="Andreopoulos W."/>
            <person name="Lipzen A."/>
            <person name="Yan J."/>
            <person name="Wang M."/>
            <person name="Ng V."/>
            <person name="Grigoriev I.V."/>
            <person name="Spatafora J.W."/>
            <person name="Magnuson J.K."/>
            <person name="Baker S.E."/>
            <person name="Pomraning K.R."/>
        </authorList>
    </citation>
    <scope>NUCLEOTIDE SEQUENCE [LARGE SCALE GENOMIC DNA]</scope>
    <source>
        <strain evidence="2 3">Phaff 52-87</strain>
    </source>
</reference>
<dbReference type="GeneID" id="90040650"/>
<keyword evidence="1" id="KW-0732">Signal</keyword>
<accession>A0ABR1FEV2</accession>
<evidence type="ECO:0000313" key="2">
    <source>
        <dbReference type="EMBL" id="KAK7208360.1"/>
    </source>
</evidence>
<keyword evidence="3" id="KW-1185">Reference proteome</keyword>
<name>A0ABR1FEV2_9ASCO</name>
<feature type="chain" id="PRO_5045521631" evidence="1">
    <location>
        <begin position="24"/>
        <end position="223"/>
    </location>
</feature>
<comment type="caution">
    <text evidence="2">The sequence shown here is derived from an EMBL/GenBank/DDBJ whole genome shotgun (WGS) entry which is preliminary data.</text>
</comment>
<evidence type="ECO:0000256" key="1">
    <source>
        <dbReference type="SAM" id="SignalP"/>
    </source>
</evidence>
<organism evidence="2 3">
    <name type="scientific">Myxozyma melibiosi</name>
    <dbReference type="NCBI Taxonomy" id="54550"/>
    <lineage>
        <taxon>Eukaryota</taxon>
        <taxon>Fungi</taxon>
        <taxon>Dikarya</taxon>
        <taxon>Ascomycota</taxon>
        <taxon>Saccharomycotina</taxon>
        <taxon>Lipomycetes</taxon>
        <taxon>Lipomycetales</taxon>
        <taxon>Lipomycetaceae</taxon>
        <taxon>Myxozyma</taxon>
    </lineage>
</organism>
<dbReference type="Proteomes" id="UP001498771">
    <property type="component" value="Unassembled WGS sequence"/>
</dbReference>